<evidence type="ECO:0000313" key="3">
    <source>
        <dbReference type="EMBL" id="ORZ32210.1"/>
    </source>
</evidence>
<feature type="compositionally biased region" description="Acidic residues" evidence="2">
    <location>
        <begin position="123"/>
        <end position="137"/>
    </location>
</feature>
<dbReference type="AlphaFoldDB" id="A0A1Y2HC94"/>
<gene>
    <name evidence="3" type="ORF">BCR44DRAFT_1440683</name>
</gene>
<keyword evidence="4" id="KW-1185">Reference proteome</keyword>
<proteinExistence type="predicted"/>
<accession>A0A1Y2HC94</accession>
<feature type="region of interest" description="Disordered" evidence="2">
    <location>
        <begin position="73"/>
        <end position="156"/>
    </location>
</feature>
<feature type="coiled-coil region" evidence="1">
    <location>
        <begin position="2"/>
        <end position="29"/>
    </location>
</feature>
<sequence length="156" mass="17079">MLKDRDQVLDQTRRELEMLKDQYMAEISKNKALAELYNTSHERRRRVIEELAMVKITLDRVVEEKEKLLGVMMAESAKQGPPVPPLPASPEGASSKPLRRSASVSSNKAVRFADQVVTHAQEQEEEDDDGASSEDTELSSTRPAASGGGEAAASAV</sequence>
<organism evidence="3 4">
    <name type="scientific">Catenaria anguillulae PL171</name>
    <dbReference type="NCBI Taxonomy" id="765915"/>
    <lineage>
        <taxon>Eukaryota</taxon>
        <taxon>Fungi</taxon>
        <taxon>Fungi incertae sedis</taxon>
        <taxon>Blastocladiomycota</taxon>
        <taxon>Blastocladiomycetes</taxon>
        <taxon>Blastocladiales</taxon>
        <taxon>Catenariaceae</taxon>
        <taxon>Catenaria</taxon>
    </lineage>
</organism>
<reference evidence="3 4" key="1">
    <citation type="submission" date="2016-07" db="EMBL/GenBank/DDBJ databases">
        <title>Pervasive Adenine N6-methylation of Active Genes in Fungi.</title>
        <authorList>
            <consortium name="DOE Joint Genome Institute"/>
            <person name="Mondo S.J."/>
            <person name="Dannebaum R.O."/>
            <person name="Kuo R.C."/>
            <person name="Labutti K."/>
            <person name="Haridas S."/>
            <person name="Kuo A."/>
            <person name="Salamov A."/>
            <person name="Ahrendt S.R."/>
            <person name="Lipzen A."/>
            <person name="Sullivan W."/>
            <person name="Andreopoulos W.B."/>
            <person name="Clum A."/>
            <person name="Lindquist E."/>
            <person name="Daum C."/>
            <person name="Ramamoorthy G.K."/>
            <person name="Gryganskyi A."/>
            <person name="Culley D."/>
            <person name="Magnuson J.K."/>
            <person name="James T.Y."/>
            <person name="O'Malley M.A."/>
            <person name="Stajich J.E."/>
            <person name="Spatafora J.W."/>
            <person name="Visel A."/>
            <person name="Grigoriev I.V."/>
        </authorList>
    </citation>
    <scope>NUCLEOTIDE SEQUENCE [LARGE SCALE GENOMIC DNA]</scope>
    <source>
        <strain evidence="3 4">PL171</strain>
    </source>
</reference>
<comment type="caution">
    <text evidence="3">The sequence shown here is derived from an EMBL/GenBank/DDBJ whole genome shotgun (WGS) entry which is preliminary data.</text>
</comment>
<keyword evidence="1" id="KW-0175">Coiled coil</keyword>
<evidence type="ECO:0000313" key="4">
    <source>
        <dbReference type="Proteomes" id="UP000193411"/>
    </source>
</evidence>
<protein>
    <submittedName>
        <fullName evidence="3">Uncharacterized protein</fullName>
    </submittedName>
</protein>
<name>A0A1Y2HC94_9FUNG</name>
<dbReference type="Proteomes" id="UP000193411">
    <property type="component" value="Unassembled WGS sequence"/>
</dbReference>
<evidence type="ECO:0000256" key="2">
    <source>
        <dbReference type="SAM" id="MobiDB-lite"/>
    </source>
</evidence>
<dbReference type="OrthoDB" id="5570229at2759"/>
<evidence type="ECO:0000256" key="1">
    <source>
        <dbReference type="SAM" id="Coils"/>
    </source>
</evidence>
<dbReference type="EMBL" id="MCFL01000049">
    <property type="protein sequence ID" value="ORZ32210.1"/>
    <property type="molecule type" value="Genomic_DNA"/>
</dbReference>